<dbReference type="InterPro" id="IPR005303">
    <property type="entry name" value="MOCOS_middle"/>
</dbReference>
<proteinExistence type="predicted"/>
<dbReference type="PANTHER" id="PTHR14237">
    <property type="entry name" value="MOLYBDOPTERIN COFACTOR SULFURASE MOSC"/>
    <property type="match status" value="1"/>
</dbReference>
<dbReference type="GO" id="GO:0003824">
    <property type="term" value="F:catalytic activity"/>
    <property type="evidence" value="ECO:0007669"/>
    <property type="project" value="InterPro"/>
</dbReference>
<protein>
    <recommendedName>
        <fullName evidence="1">MOSC domain-containing protein</fullName>
    </recommendedName>
</protein>
<dbReference type="InterPro" id="IPR005302">
    <property type="entry name" value="MoCF_Sase_C"/>
</dbReference>
<dbReference type="GO" id="GO:0030151">
    <property type="term" value="F:molybdenum ion binding"/>
    <property type="evidence" value="ECO:0007669"/>
    <property type="project" value="InterPro"/>
</dbReference>
<evidence type="ECO:0000313" key="2">
    <source>
        <dbReference type="EMBL" id="PQJ52961.1"/>
    </source>
</evidence>
<dbReference type="AlphaFoldDB" id="A0A2S7UUK2"/>
<name>A0A2S7UUK2_9GAMM</name>
<accession>A0A2S7UUK2</accession>
<sequence length="293" mass="33121">MAIGVISELVIYPVKSLQGISLDKSMVTEQGLKWDRHWMIVNDDGLFLTQRTWPEMATIQTSITDTHLILKHPEHEPLQILLESNSTEEKQAKVWKSECQVLDEGQAASDWLVQVLGLWREQKLHLVRMSPDFKRQVSVKHSQGNKNTTNFADGYPFLITNTNSLLELNNELQAQDIPTIPMNRFRGNIIVDNVPAFIEHQSDNLRLLGQDETQVGVIDFCNPCQRCPVPGIDQFTAQVPTPQQPLKTLFNMQHVPDKGAFFGQNAVLAPSSKSLPTFMIAIGDKVEFVNENH</sequence>
<dbReference type="RefSeq" id="WP_105051433.1">
    <property type="nucleotide sequence ID" value="NZ_BMYG01000008.1"/>
</dbReference>
<dbReference type="SUPFAM" id="SSF141673">
    <property type="entry name" value="MOSC N-terminal domain-like"/>
    <property type="match status" value="1"/>
</dbReference>
<dbReference type="EMBL" id="MSCH01000003">
    <property type="protein sequence ID" value="PQJ52961.1"/>
    <property type="molecule type" value="Genomic_DNA"/>
</dbReference>
<keyword evidence="3" id="KW-1185">Reference proteome</keyword>
<organism evidence="2 3">
    <name type="scientific">Psychrosphaera saromensis</name>
    <dbReference type="NCBI Taxonomy" id="716813"/>
    <lineage>
        <taxon>Bacteria</taxon>
        <taxon>Pseudomonadati</taxon>
        <taxon>Pseudomonadota</taxon>
        <taxon>Gammaproteobacteria</taxon>
        <taxon>Alteromonadales</taxon>
        <taxon>Pseudoalteromonadaceae</taxon>
        <taxon>Psychrosphaera</taxon>
    </lineage>
</organism>
<dbReference type="PANTHER" id="PTHR14237:SF19">
    <property type="entry name" value="MITOCHONDRIAL AMIDOXIME REDUCING COMPONENT 1"/>
    <property type="match status" value="1"/>
</dbReference>
<feature type="domain" description="MOSC" evidence="1">
    <location>
        <begin position="113"/>
        <end position="289"/>
    </location>
</feature>
<dbReference type="OrthoDB" id="581532at2"/>
<dbReference type="Proteomes" id="UP000239007">
    <property type="component" value="Unassembled WGS sequence"/>
</dbReference>
<dbReference type="GO" id="GO:0030170">
    <property type="term" value="F:pyridoxal phosphate binding"/>
    <property type="evidence" value="ECO:0007669"/>
    <property type="project" value="InterPro"/>
</dbReference>
<dbReference type="Pfam" id="PF03476">
    <property type="entry name" value="MOSC_N"/>
    <property type="match status" value="1"/>
</dbReference>
<evidence type="ECO:0000259" key="1">
    <source>
        <dbReference type="PROSITE" id="PS51340"/>
    </source>
</evidence>
<dbReference type="PROSITE" id="PS51340">
    <property type="entry name" value="MOSC"/>
    <property type="match status" value="1"/>
</dbReference>
<evidence type="ECO:0000313" key="3">
    <source>
        <dbReference type="Proteomes" id="UP000239007"/>
    </source>
</evidence>
<dbReference type="Pfam" id="PF03473">
    <property type="entry name" value="MOSC"/>
    <property type="match status" value="1"/>
</dbReference>
<gene>
    <name evidence="2" type="ORF">BTO11_04355</name>
</gene>
<reference evidence="2 3" key="1">
    <citation type="submission" date="2016-12" db="EMBL/GenBank/DDBJ databases">
        <title>Diversity of luminous bacteria.</title>
        <authorList>
            <person name="Yoshizawa S."/>
            <person name="Kogure K."/>
        </authorList>
    </citation>
    <scope>NUCLEOTIDE SEQUENCE [LARGE SCALE GENOMIC DNA]</scope>
    <source>
        <strain evidence="2 3">SA4-48</strain>
    </source>
</reference>
<comment type="caution">
    <text evidence="2">The sequence shown here is derived from an EMBL/GenBank/DDBJ whole genome shotgun (WGS) entry which is preliminary data.</text>
</comment>